<accession>A0A2P2R1I6</accession>
<proteinExistence type="predicted"/>
<name>A0A2P2R1I6_RHIMU</name>
<protein>
    <submittedName>
        <fullName evidence="1">Uncharacterized protein</fullName>
    </submittedName>
</protein>
<dbReference type="AlphaFoldDB" id="A0A2P2R1I6"/>
<organism evidence="1">
    <name type="scientific">Rhizophora mucronata</name>
    <name type="common">Asiatic mangrove</name>
    <dbReference type="NCBI Taxonomy" id="61149"/>
    <lineage>
        <taxon>Eukaryota</taxon>
        <taxon>Viridiplantae</taxon>
        <taxon>Streptophyta</taxon>
        <taxon>Embryophyta</taxon>
        <taxon>Tracheophyta</taxon>
        <taxon>Spermatophyta</taxon>
        <taxon>Magnoliopsida</taxon>
        <taxon>eudicotyledons</taxon>
        <taxon>Gunneridae</taxon>
        <taxon>Pentapetalae</taxon>
        <taxon>rosids</taxon>
        <taxon>fabids</taxon>
        <taxon>Malpighiales</taxon>
        <taxon>Rhizophoraceae</taxon>
        <taxon>Rhizophora</taxon>
    </lineage>
</organism>
<reference evidence="1" key="1">
    <citation type="submission" date="2018-02" db="EMBL/GenBank/DDBJ databases">
        <title>Rhizophora mucronata_Transcriptome.</title>
        <authorList>
            <person name="Meera S.P."/>
            <person name="Sreeshan A."/>
            <person name="Augustine A."/>
        </authorList>
    </citation>
    <scope>NUCLEOTIDE SEQUENCE</scope>
    <source>
        <tissue evidence="1">Leaf</tissue>
    </source>
</reference>
<dbReference type="EMBL" id="GGEC01092566">
    <property type="protein sequence ID" value="MBX73050.1"/>
    <property type="molecule type" value="Transcribed_RNA"/>
</dbReference>
<sequence>MFRITLNWKVETYLNTNDTFITMTCCG</sequence>
<evidence type="ECO:0000313" key="1">
    <source>
        <dbReference type="EMBL" id="MBX73050.1"/>
    </source>
</evidence>